<dbReference type="Proteomes" id="UP000192727">
    <property type="component" value="Chromosome"/>
</dbReference>
<gene>
    <name evidence="2" type="ORF">B7C51_24295</name>
</gene>
<dbReference type="EMBL" id="CP020557">
    <property type="protein sequence ID" value="ARF70295.1"/>
    <property type="molecule type" value="Genomic_DNA"/>
</dbReference>
<organism evidence="2 3">
    <name type="scientific">Paenibacillus larvae subsp. pulvifaciens</name>
    <dbReference type="NCBI Taxonomy" id="1477"/>
    <lineage>
        <taxon>Bacteria</taxon>
        <taxon>Bacillati</taxon>
        <taxon>Bacillota</taxon>
        <taxon>Bacilli</taxon>
        <taxon>Bacillales</taxon>
        <taxon>Paenibacillaceae</taxon>
        <taxon>Paenibacillus</taxon>
    </lineage>
</organism>
<evidence type="ECO:0008006" key="4">
    <source>
        <dbReference type="Google" id="ProtNLM"/>
    </source>
</evidence>
<dbReference type="RefSeq" id="WP_024094007.1">
    <property type="nucleotide sequence ID" value="NZ_CP020557.1"/>
</dbReference>
<dbReference type="Pfam" id="PF13025">
    <property type="entry name" value="DUF3886"/>
    <property type="match status" value="1"/>
</dbReference>
<feature type="compositionally biased region" description="Basic and acidic residues" evidence="1">
    <location>
        <begin position="29"/>
        <end position="67"/>
    </location>
</feature>
<dbReference type="InterPro" id="IPR024980">
    <property type="entry name" value="DUF3886"/>
</dbReference>
<accession>A0A1V0UYH1</accession>
<evidence type="ECO:0000256" key="1">
    <source>
        <dbReference type="SAM" id="MobiDB-lite"/>
    </source>
</evidence>
<proteinExistence type="predicted"/>
<evidence type="ECO:0000313" key="2">
    <source>
        <dbReference type="EMBL" id="ARF70295.1"/>
    </source>
</evidence>
<name>A0A1V0UYH1_9BACL</name>
<sequence length="85" mass="9944">MAKKKKVHSSKPVQTEKQATLKDLLSPEIQEKLKAQAQEMKAEEEQKKAAQKKQAEEARKAEQKRLDNDFEYLLNNSKIDWKSFK</sequence>
<reference evidence="2 3" key="1">
    <citation type="submission" date="2017-03" db="EMBL/GenBank/DDBJ databases">
        <title>Paenibacillus larvae genome sequencing.</title>
        <authorList>
            <person name="Dingman D.W."/>
        </authorList>
    </citation>
    <scope>NUCLEOTIDE SEQUENCE [LARGE SCALE GENOMIC DNA]</scope>
    <source>
        <strain evidence="2 3">SAG 10367</strain>
    </source>
</reference>
<feature type="region of interest" description="Disordered" evidence="1">
    <location>
        <begin position="1"/>
        <end position="67"/>
    </location>
</feature>
<protein>
    <recommendedName>
        <fullName evidence="4">DUF3886 domain-containing protein</fullName>
    </recommendedName>
</protein>
<dbReference type="AlphaFoldDB" id="A0A1V0UYH1"/>
<evidence type="ECO:0000313" key="3">
    <source>
        <dbReference type="Proteomes" id="UP000192727"/>
    </source>
</evidence>